<feature type="region of interest" description="Disordered" evidence="6">
    <location>
        <begin position="757"/>
        <end position="926"/>
    </location>
</feature>
<dbReference type="GO" id="GO:0000049">
    <property type="term" value="F:tRNA binding"/>
    <property type="evidence" value="ECO:0007669"/>
    <property type="project" value="TreeGrafter"/>
</dbReference>
<name>A0A3N4LBG8_9PEZI</name>
<feature type="region of interest" description="Disordered" evidence="6">
    <location>
        <begin position="944"/>
        <end position="973"/>
    </location>
</feature>
<evidence type="ECO:0000256" key="2">
    <source>
        <dbReference type="ARBA" id="ARBA00008318"/>
    </source>
</evidence>
<feature type="compositionally biased region" description="Acidic residues" evidence="6">
    <location>
        <begin position="1025"/>
        <end position="1040"/>
    </location>
</feature>
<feature type="compositionally biased region" description="Basic residues" evidence="6">
    <location>
        <begin position="200"/>
        <end position="213"/>
    </location>
</feature>
<dbReference type="EMBL" id="ML121575">
    <property type="protein sequence ID" value="RPB20220.1"/>
    <property type="molecule type" value="Genomic_DNA"/>
</dbReference>
<evidence type="ECO:0000256" key="5">
    <source>
        <dbReference type="ARBA" id="ARBA00070414"/>
    </source>
</evidence>
<dbReference type="InParanoid" id="A0A3N4LBG8"/>
<feature type="region of interest" description="Disordered" evidence="6">
    <location>
        <begin position="489"/>
        <end position="524"/>
    </location>
</feature>
<dbReference type="Pfam" id="PF05670">
    <property type="entry name" value="NFACT-R_1"/>
    <property type="match status" value="1"/>
</dbReference>
<dbReference type="PANTHER" id="PTHR15239">
    <property type="entry name" value="NUCLEAR EXPORT MEDIATOR FACTOR NEMF"/>
    <property type="match status" value="1"/>
</dbReference>
<feature type="compositionally biased region" description="Gly residues" evidence="6">
    <location>
        <begin position="1206"/>
        <end position="1222"/>
    </location>
</feature>
<feature type="region of interest" description="Disordered" evidence="6">
    <location>
        <begin position="1188"/>
        <end position="1228"/>
    </location>
</feature>
<protein>
    <recommendedName>
        <fullName evidence="5">Ribosome quality control complex subunit 2</fullName>
    </recommendedName>
</protein>
<feature type="compositionally biased region" description="Basic and acidic residues" evidence="6">
    <location>
        <begin position="333"/>
        <end position="347"/>
    </location>
</feature>
<accession>A0A3N4LBG8</accession>
<dbReference type="GO" id="GO:0005737">
    <property type="term" value="C:cytoplasm"/>
    <property type="evidence" value="ECO:0007669"/>
    <property type="project" value="UniProtKB-SubCell"/>
</dbReference>
<dbReference type="Pfam" id="PF11923">
    <property type="entry name" value="NFACT-C"/>
    <property type="match status" value="1"/>
</dbReference>
<feature type="domain" description="NFACT protein C-terminal" evidence="8">
    <location>
        <begin position="1052"/>
        <end position="1184"/>
    </location>
</feature>
<dbReference type="InterPro" id="IPR021846">
    <property type="entry name" value="NFACT-C"/>
</dbReference>
<feature type="domain" description="NFACT RNA-binding" evidence="7">
    <location>
        <begin position="600"/>
        <end position="722"/>
    </location>
</feature>
<dbReference type="GO" id="GO:0072344">
    <property type="term" value="P:rescue of stalled ribosome"/>
    <property type="evidence" value="ECO:0007669"/>
    <property type="project" value="TreeGrafter"/>
</dbReference>
<evidence type="ECO:0000313" key="9">
    <source>
        <dbReference type="EMBL" id="RPB20220.1"/>
    </source>
</evidence>
<feature type="compositionally biased region" description="Basic residues" evidence="6">
    <location>
        <begin position="913"/>
        <end position="926"/>
    </location>
</feature>
<reference evidence="9 10" key="1">
    <citation type="journal article" date="2018" name="Nat. Ecol. Evol.">
        <title>Pezizomycetes genomes reveal the molecular basis of ectomycorrhizal truffle lifestyle.</title>
        <authorList>
            <person name="Murat C."/>
            <person name="Payen T."/>
            <person name="Noel B."/>
            <person name="Kuo A."/>
            <person name="Morin E."/>
            <person name="Chen J."/>
            <person name="Kohler A."/>
            <person name="Krizsan K."/>
            <person name="Balestrini R."/>
            <person name="Da Silva C."/>
            <person name="Montanini B."/>
            <person name="Hainaut M."/>
            <person name="Levati E."/>
            <person name="Barry K.W."/>
            <person name="Belfiori B."/>
            <person name="Cichocki N."/>
            <person name="Clum A."/>
            <person name="Dockter R.B."/>
            <person name="Fauchery L."/>
            <person name="Guy J."/>
            <person name="Iotti M."/>
            <person name="Le Tacon F."/>
            <person name="Lindquist E.A."/>
            <person name="Lipzen A."/>
            <person name="Malagnac F."/>
            <person name="Mello A."/>
            <person name="Molinier V."/>
            <person name="Miyauchi S."/>
            <person name="Poulain J."/>
            <person name="Riccioni C."/>
            <person name="Rubini A."/>
            <person name="Sitrit Y."/>
            <person name="Splivallo R."/>
            <person name="Traeger S."/>
            <person name="Wang M."/>
            <person name="Zifcakova L."/>
            <person name="Wipf D."/>
            <person name="Zambonelli A."/>
            <person name="Paolocci F."/>
            <person name="Nowrousian M."/>
            <person name="Ottonello S."/>
            <person name="Baldrian P."/>
            <person name="Spatafora J.W."/>
            <person name="Henrissat B."/>
            <person name="Nagy L.G."/>
            <person name="Aury J.M."/>
            <person name="Wincker P."/>
            <person name="Grigoriev I.V."/>
            <person name="Bonfante P."/>
            <person name="Martin F.M."/>
        </authorList>
    </citation>
    <scope>NUCLEOTIDE SEQUENCE [LARGE SCALE GENOMIC DNA]</scope>
    <source>
        <strain evidence="9 10">ATCC MYA-4762</strain>
    </source>
</reference>
<dbReference type="GO" id="GO:1990116">
    <property type="term" value="P:ribosome-associated ubiquitin-dependent protein catabolic process"/>
    <property type="evidence" value="ECO:0007669"/>
    <property type="project" value="TreeGrafter"/>
</dbReference>
<keyword evidence="3" id="KW-0963">Cytoplasm</keyword>
<evidence type="ECO:0000256" key="4">
    <source>
        <dbReference type="ARBA" id="ARBA00023054"/>
    </source>
</evidence>
<evidence type="ECO:0000259" key="7">
    <source>
        <dbReference type="Pfam" id="PF05670"/>
    </source>
</evidence>
<dbReference type="Gene3D" id="2.30.310.10">
    <property type="entry name" value="ibrinogen binding protein from staphylococcus aureus domain"/>
    <property type="match status" value="1"/>
</dbReference>
<dbReference type="InterPro" id="IPR051608">
    <property type="entry name" value="RQC_Subunit_NEMF"/>
</dbReference>
<organism evidence="9 10">
    <name type="scientific">Terfezia boudieri ATCC MYA-4762</name>
    <dbReference type="NCBI Taxonomy" id="1051890"/>
    <lineage>
        <taxon>Eukaryota</taxon>
        <taxon>Fungi</taxon>
        <taxon>Dikarya</taxon>
        <taxon>Ascomycota</taxon>
        <taxon>Pezizomycotina</taxon>
        <taxon>Pezizomycetes</taxon>
        <taxon>Pezizales</taxon>
        <taxon>Pezizaceae</taxon>
        <taxon>Terfezia</taxon>
    </lineage>
</organism>
<feature type="compositionally biased region" description="Acidic residues" evidence="6">
    <location>
        <begin position="490"/>
        <end position="514"/>
    </location>
</feature>
<feature type="compositionally biased region" description="Basic and acidic residues" evidence="6">
    <location>
        <begin position="515"/>
        <end position="524"/>
    </location>
</feature>
<dbReference type="GO" id="GO:1990112">
    <property type="term" value="C:RQC complex"/>
    <property type="evidence" value="ECO:0007669"/>
    <property type="project" value="TreeGrafter"/>
</dbReference>
<keyword evidence="10" id="KW-1185">Reference proteome</keyword>
<evidence type="ECO:0000259" key="8">
    <source>
        <dbReference type="Pfam" id="PF11923"/>
    </source>
</evidence>
<dbReference type="Pfam" id="PF05833">
    <property type="entry name" value="NFACT_N"/>
    <property type="match status" value="1"/>
</dbReference>
<feature type="compositionally biased region" description="Acidic residues" evidence="6">
    <location>
        <begin position="321"/>
        <end position="332"/>
    </location>
</feature>
<comment type="subcellular location">
    <subcellularLocation>
        <location evidence="1">Cytoplasm</location>
    </subcellularLocation>
</comment>
<dbReference type="FunFam" id="2.30.310.10:FF:000003">
    <property type="entry name" value="Zinc knuckle domain containing protein"/>
    <property type="match status" value="1"/>
</dbReference>
<feature type="compositionally biased region" description="Acidic residues" evidence="6">
    <location>
        <begin position="772"/>
        <end position="797"/>
    </location>
</feature>
<evidence type="ECO:0000256" key="3">
    <source>
        <dbReference type="ARBA" id="ARBA00022490"/>
    </source>
</evidence>
<comment type="similarity">
    <text evidence="2">Belongs to the NEMF family.</text>
</comment>
<dbReference type="STRING" id="1051890.A0A3N4LBG8"/>
<dbReference type="PANTHER" id="PTHR15239:SF6">
    <property type="entry name" value="RIBOSOME QUALITY CONTROL COMPLEX SUBUNIT NEMF"/>
    <property type="match status" value="1"/>
</dbReference>
<dbReference type="AlphaFoldDB" id="A0A3N4LBG8"/>
<dbReference type="GO" id="GO:0043023">
    <property type="term" value="F:ribosomal large subunit binding"/>
    <property type="evidence" value="ECO:0007669"/>
    <property type="project" value="TreeGrafter"/>
</dbReference>
<dbReference type="InterPro" id="IPR008532">
    <property type="entry name" value="NFACT_RNA-bd"/>
</dbReference>
<sequence length="1228" mass="134243">MKQRYTSLDLRVIAHELSQTLTSFRLSNIYDISSRIFVLKFALPNSKHLLLVDSGFRCHLTAFSRTTSTSPSSFVSRLRKHLRTRRLTSVRQLGTDRVLEFTFSDGKYRLYLEFYAGGNVVLVNEEGICIAVLRIVPAGEGGRKETKVGSPYAVPEGRDGTIAGDRQVVIEALKAKPLPAEGEQDVEEAPALPEEPEKKGKTKPGQGKKFKKKKGEDSLKRVLSSKIPEFSPALIEHALSIVGVDPELRAEDVLKDNTLIDKVLQAFTEAQKAIEEVTSKTGKVSGYIVAKQRKRRPAGEDEGAKPKSKKKEQVAFGEIEQLFEDDEPEENGPELKTDEDGFQYDDFHPFRPHQFENAPGFKILEVEGYNNTVDTFFSSIESQKLTTRLQDRKLAAVRKLTSARSEHQSRVNALQSVQTLNERKAQAIEANLDKVEEAIAAVNSLLYQGVDWKGIDIMINNARRAGNPVAELVDGLKLTEGVITLLLAEEGAEGEEESDEEGRDVSESEEESDDDKMASKKEKEQQKLRIDVKLVLSGWANAREYYSEKKTAAVKEGRTIQASTKALKSAERKVLTDLKKGLNKEKQLLRPVRQQMWFEKFYFFISTDGYLVLGGRDPQQTELLYQRHFKLGDVLVSAEIEGAATLIVKNQNAHTLSLQTTTSHSPIPPTTLAQAGTFSICTSKAWETKAIMSAWWVYWDQVSKTVKETGDYIEEVGRFVIAGSKNYLPPAQLGLGYAVLWVTGEANQGYLEGEQATVQSEQAGEEGPTEREGDDDERQPNEDESEPEEEESDEEFPDVQIQSEGEENDEEDTKTDNEGEYPSEVNETETLISVGESVDVAKANFAEDEGNDESHVQSPGKKHLSAKERRELKKAKGGQATASPSPSPSPAAGNVLKNAPKTTTASTPAQAPRGKKHTSKHKKKLAVKYALLSDDEREMARELLGAGGSTRPGTGTLSVDIAGRKALSKEDEKAVEELAQRQRKKEQQLRAQALGKAAEAKRFGWKLPSVTLVGPVHPAQSSTSEDLDKETQEADGEGELMNEVQQEGPLDFTRLTGMPSSAAGIVDAIPVCAPYSALGKYKYKVKLLPAVGGASKDVQKKGKAVKDIVGGWIKVGEPVRPGTSGKGGAGGGVGKGRGVGMGFEGWDEQGVDVEKMWPREWELLKNWRAEEILNCVPVSRVRVVGIARGGKGEGGKGGNAARKGKAGGGGGKGNSEGGGKAGKGGKRK</sequence>
<gene>
    <name evidence="9" type="ORF">L211DRAFT_529890</name>
</gene>
<feature type="region of interest" description="Disordered" evidence="6">
    <location>
        <begin position="1016"/>
        <end position="1040"/>
    </location>
</feature>
<dbReference type="FunCoup" id="A0A3N4LBG8">
    <property type="interactions" value="982"/>
</dbReference>
<evidence type="ECO:0000313" key="10">
    <source>
        <dbReference type="Proteomes" id="UP000267821"/>
    </source>
</evidence>
<evidence type="ECO:0000256" key="6">
    <source>
        <dbReference type="SAM" id="MobiDB-lite"/>
    </source>
</evidence>
<dbReference type="Proteomes" id="UP000267821">
    <property type="component" value="Unassembled WGS sequence"/>
</dbReference>
<feature type="compositionally biased region" description="Polar residues" evidence="6">
    <location>
        <begin position="900"/>
        <end position="909"/>
    </location>
</feature>
<evidence type="ECO:0000256" key="1">
    <source>
        <dbReference type="ARBA" id="ARBA00004496"/>
    </source>
</evidence>
<dbReference type="OrthoDB" id="207084at2759"/>
<feature type="region of interest" description="Disordered" evidence="6">
    <location>
        <begin position="179"/>
        <end position="217"/>
    </location>
</feature>
<feature type="region of interest" description="Disordered" evidence="6">
    <location>
        <begin position="291"/>
        <end position="347"/>
    </location>
</feature>
<keyword evidence="4" id="KW-0175">Coiled coil</keyword>
<proteinExistence type="inferred from homology"/>
<feature type="compositionally biased region" description="Acidic residues" evidence="6">
    <location>
        <begin position="804"/>
        <end position="821"/>
    </location>
</feature>